<protein>
    <submittedName>
        <fullName evidence="2">Nuclear transport factor 2 family protein</fullName>
    </submittedName>
</protein>
<feature type="domain" description="SnoaL-like" evidence="1">
    <location>
        <begin position="7"/>
        <end position="80"/>
    </location>
</feature>
<gene>
    <name evidence="2" type="ORF">KJP28_00935</name>
</gene>
<evidence type="ECO:0000313" key="3">
    <source>
        <dbReference type="Proteomes" id="UP000756530"/>
    </source>
</evidence>
<accession>A0ABS6SYV1</accession>
<dbReference type="Proteomes" id="UP000756530">
    <property type="component" value="Unassembled WGS sequence"/>
</dbReference>
<dbReference type="EMBL" id="JAHUZE010000001">
    <property type="protein sequence ID" value="MBV7377471.1"/>
    <property type="molecule type" value="Genomic_DNA"/>
</dbReference>
<evidence type="ECO:0000313" key="2">
    <source>
        <dbReference type="EMBL" id="MBV7377471.1"/>
    </source>
</evidence>
<proteinExistence type="predicted"/>
<comment type="caution">
    <text evidence="2">The sequence shown here is derived from an EMBL/GenBank/DDBJ whole genome shotgun (WGS) entry which is preliminary data.</text>
</comment>
<organism evidence="2 3">
    <name type="scientific">Maritimibacter dapengensis</name>
    <dbReference type="NCBI Taxonomy" id="2836868"/>
    <lineage>
        <taxon>Bacteria</taxon>
        <taxon>Pseudomonadati</taxon>
        <taxon>Pseudomonadota</taxon>
        <taxon>Alphaproteobacteria</taxon>
        <taxon>Rhodobacterales</taxon>
        <taxon>Roseobacteraceae</taxon>
        <taxon>Maritimibacter</taxon>
    </lineage>
</organism>
<reference evidence="2 3" key="1">
    <citation type="submission" date="2021-05" db="EMBL/GenBank/DDBJ databases">
        <title>Culturable bacteria isolated from Daya Bay.</title>
        <authorList>
            <person name="Zheng W."/>
            <person name="Yu S."/>
            <person name="Huang Y."/>
        </authorList>
    </citation>
    <scope>NUCLEOTIDE SEQUENCE [LARGE SCALE GENOMIC DNA]</scope>
    <source>
        <strain evidence="2 3">DP4N28-5</strain>
    </source>
</reference>
<dbReference type="Pfam" id="PF12680">
    <property type="entry name" value="SnoaL_2"/>
    <property type="match status" value="1"/>
</dbReference>
<dbReference type="InterPro" id="IPR037401">
    <property type="entry name" value="SnoaL-like"/>
</dbReference>
<keyword evidence="3" id="KW-1185">Reference proteome</keyword>
<dbReference type="RefSeq" id="WP_218390358.1">
    <property type="nucleotide sequence ID" value="NZ_JAHUZE010000001.1"/>
</dbReference>
<evidence type="ECO:0000259" key="1">
    <source>
        <dbReference type="Pfam" id="PF12680"/>
    </source>
</evidence>
<name>A0ABS6SYV1_9RHOB</name>
<sequence>MDVESTVRAFNDAITRADIERLSGLIAPEHRFIDPAGQIVDGREAVVAAWRGFFRDFPGYRNVFEEFRVSGSHAVMRGYSVSDDSRLDGPALWRAEVMDHHLTLWAVHEDTPENRKNLGFASG</sequence>